<reference evidence="2" key="1">
    <citation type="submission" date="2015-01" db="EMBL/GenBank/DDBJ databases">
        <authorList>
            <person name="MANFREDI Pablo"/>
        </authorList>
    </citation>
    <scope>NUCLEOTIDE SEQUENCE [LARGE SCALE GENOMIC DNA]</scope>
    <source>
        <strain evidence="2">Cc11</strain>
    </source>
</reference>
<organism evidence="1 2">
    <name type="scientific">Capnocytophaga canimorsus</name>
    <dbReference type="NCBI Taxonomy" id="28188"/>
    <lineage>
        <taxon>Bacteria</taxon>
        <taxon>Pseudomonadati</taxon>
        <taxon>Bacteroidota</taxon>
        <taxon>Flavobacteriia</taxon>
        <taxon>Flavobacteriales</taxon>
        <taxon>Flavobacteriaceae</taxon>
        <taxon>Capnocytophaga</taxon>
    </lineage>
</organism>
<evidence type="ECO:0000313" key="1">
    <source>
        <dbReference type="EMBL" id="CEN52994.1"/>
    </source>
</evidence>
<dbReference type="EMBL" id="CDOK01000184">
    <property type="protein sequence ID" value="CEN52994.1"/>
    <property type="molecule type" value="Genomic_DNA"/>
</dbReference>
<sequence>MHLEDNVPSYSVLSRFCTELTEKKAFDSLLSEINH</sequence>
<gene>
    <name evidence="1" type="ORF">CCAN11_40008</name>
</gene>
<dbReference type="Proteomes" id="UP000039370">
    <property type="component" value="Unassembled WGS sequence"/>
</dbReference>
<evidence type="ECO:0008006" key="3">
    <source>
        <dbReference type="Google" id="ProtNLM"/>
    </source>
</evidence>
<proteinExistence type="predicted"/>
<accession>A0A0B7IQV2</accession>
<evidence type="ECO:0000313" key="2">
    <source>
        <dbReference type="Proteomes" id="UP000039370"/>
    </source>
</evidence>
<name>A0A0B7IQV2_9FLAO</name>
<dbReference type="AlphaFoldDB" id="A0A0B7IQV2"/>
<protein>
    <recommendedName>
        <fullName evidence="3">Transposase</fullName>
    </recommendedName>
</protein>